<evidence type="ECO:0000313" key="3">
    <source>
        <dbReference type="Proteomes" id="UP001054821"/>
    </source>
</evidence>
<evidence type="ECO:0000313" key="2">
    <source>
        <dbReference type="EMBL" id="KAI5311482.1"/>
    </source>
</evidence>
<sequence length="149" mass="16525">MHWQLGVRSPFLRRCFAICNGSSNNKQKKSAGTPRAKAEVNTIGAASLNQTPYYTHSIRSKVQIGDPTEPEFFIRKGRKLTWWNSALRGKSCSRPTHMGKGKGQPQNPKVKKGKGLPSGTRIGMIPARASRIPRIPSALRDIWFGVQAK</sequence>
<keyword evidence="2" id="KW-0496">Mitochondrion</keyword>
<reference evidence="2 3" key="1">
    <citation type="journal article" date="2022" name="G3 (Bethesda)">
        <title>Whole-genome sequence and methylome profiling of the almond [Prunus dulcis (Mill.) D.A. Webb] cultivar 'Nonpareil'.</title>
        <authorList>
            <person name="D'Amico-Willman K.M."/>
            <person name="Ouma W.Z."/>
            <person name="Meulia T."/>
            <person name="Sideli G.M."/>
            <person name="Gradziel T.M."/>
            <person name="Fresnedo-Ramirez J."/>
        </authorList>
    </citation>
    <scope>NUCLEOTIDE SEQUENCE [LARGE SCALE GENOMIC DNA]</scope>
    <source>
        <strain evidence="2">Clone GOH B32 T37-40</strain>
    </source>
</reference>
<feature type="region of interest" description="Disordered" evidence="1">
    <location>
        <begin position="89"/>
        <end position="122"/>
    </location>
</feature>
<accession>A0AAD4YHK2</accession>
<protein>
    <submittedName>
        <fullName evidence="2">Uncharacterized protein</fullName>
    </submittedName>
</protein>
<name>A0AAD4YHK2_PRUDU</name>
<dbReference type="EMBL" id="JAJFAZ020000010">
    <property type="protein sequence ID" value="KAI5311482.1"/>
    <property type="molecule type" value="Genomic_DNA"/>
</dbReference>
<evidence type="ECO:0000256" key="1">
    <source>
        <dbReference type="SAM" id="MobiDB-lite"/>
    </source>
</evidence>
<organism evidence="2 3">
    <name type="scientific">Prunus dulcis</name>
    <name type="common">Almond</name>
    <name type="synonym">Amygdalus dulcis</name>
    <dbReference type="NCBI Taxonomy" id="3755"/>
    <lineage>
        <taxon>Eukaryota</taxon>
        <taxon>Viridiplantae</taxon>
        <taxon>Streptophyta</taxon>
        <taxon>Embryophyta</taxon>
        <taxon>Tracheophyta</taxon>
        <taxon>Spermatophyta</taxon>
        <taxon>Magnoliopsida</taxon>
        <taxon>eudicotyledons</taxon>
        <taxon>Gunneridae</taxon>
        <taxon>Pentapetalae</taxon>
        <taxon>rosids</taxon>
        <taxon>fabids</taxon>
        <taxon>Rosales</taxon>
        <taxon>Rosaceae</taxon>
        <taxon>Amygdaloideae</taxon>
        <taxon>Amygdaleae</taxon>
        <taxon>Prunus</taxon>
    </lineage>
</organism>
<dbReference type="AlphaFoldDB" id="A0AAD4YHK2"/>
<dbReference type="Proteomes" id="UP001054821">
    <property type="component" value="Mitochondrion MT"/>
</dbReference>
<proteinExistence type="predicted"/>
<comment type="caution">
    <text evidence="2">The sequence shown here is derived from an EMBL/GenBank/DDBJ whole genome shotgun (WGS) entry which is preliminary data.</text>
</comment>
<geneLocation type="mitochondrion" evidence="2"/>
<gene>
    <name evidence="2" type="ORF">L3X38_000208</name>
</gene>
<keyword evidence="3" id="KW-1185">Reference proteome</keyword>